<evidence type="ECO:0000313" key="3">
    <source>
        <dbReference type="Proteomes" id="UP001270362"/>
    </source>
</evidence>
<comment type="caution">
    <text evidence="2">The sequence shown here is derived from an EMBL/GenBank/DDBJ whole genome shotgun (WGS) entry which is preliminary data.</text>
</comment>
<evidence type="ECO:0000313" key="2">
    <source>
        <dbReference type="EMBL" id="KAK3694656.1"/>
    </source>
</evidence>
<proteinExistence type="predicted"/>
<accession>A0AAE0XK74</accession>
<sequence>MKAFTPLAGPFQMASWTRQRQGFSLHNLATTMKHGTWKETEPLSMSCVVHAARYGPVAQSQGDVTNRQSHYRAIASTVILLLLGGKVRRATEPLTSHRANPPTGQTMQSPGSVSEVWRSGDWQGRQDCKPKETWVADLSVGFHQDGAALPSRLQNRDTDRPASSCHLGCHLGGIVTVSQASRRPSRSTSSLAAMLIISVGWCKISMQTAVCSTLHCILAPHQCLGMYLT</sequence>
<reference evidence="2" key="1">
    <citation type="journal article" date="2023" name="Mol. Phylogenet. Evol.">
        <title>Genome-scale phylogeny and comparative genomics of the fungal order Sordariales.</title>
        <authorList>
            <person name="Hensen N."/>
            <person name="Bonometti L."/>
            <person name="Westerberg I."/>
            <person name="Brannstrom I.O."/>
            <person name="Guillou S."/>
            <person name="Cros-Aarteil S."/>
            <person name="Calhoun S."/>
            <person name="Haridas S."/>
            <person name="Kuo A."/>
            <person name="Mondo S."/>
            <person name="Pangilinan J."/>
            <person name="Riley R."/>
            <person name="LaButti K."/>
            <person name="Andreopoulos B."/>
            <person name="Lipzen A."/>
            <person name="Chen C."/>
            <person name="Yan M."/>
            <person name="Daum C."/>
            <person name="Ng V."/>
            <person name="Clum A."/>
            <person name="Steindorff A."/>
            <person name="Ohm R.A."/>
            <person name="Martin F."/>
            <person name="Silar P."/>
            <person name="Natvig D.O."/>
            <person name="Lalanne C."/>
            <person name="Gautier V."/>
            <person name="Ament-Velasquez S.L."/>
            <person name="Kruys A."/>
            <person name="Hutchinson M.I."/>
            <person name="Powell A.J."/>
            <person name="Barry K."/>
            <person name="Miller A.N."/>
            <person name="Grigoriev I.V."/>
            <person name="Debuchy R."/>
            <person name="Gladieux P."/>
            <person name="Hiltunen Thoren M."/>
            <person name="Johannesson H."/>
        </authorList>
    </citation>
    <scope>NUCLEOTIDE SEQUENCE</scope>
    <source>
        <strain evidence="2">CBS 314.62</strain>
    </source>
</reference>
<name>A0AAE0XK74_9PEZI</name>
<feature type="region of interest" description="Disordered" evidence="1">
    <location>
        <begin position="94"/>
        <end position="116"/>
    </location>
</feature>
<keyword evidence="3" id="KW-1185">Reference proteome</keyword>
<dbReference type="AlphaFoldDB" id="A0AAE0XK74"/>
<evidence type="ECO:0000256" key="1">
    <source>
        <dbReference type="SAM" id="MobiDB-lite"/>
    </source>
</evidence>
<dbReference type="EMBL" id="JAULSO010000001">
    <property type="protein sequence ID" value="KAK3694656.1"/>
    <property type="molecule type" value="Genomic_DNA"/>
</dbReference>
<protein>
    <submittedName>
        <fullName evidence="2">Uncharacterized protein</fullName>
    </submittedName>
</protein>
<reference evidence="2" key="2">
    <citation type="submission" date="2023-06" db="EMBL/GenBank/DDBJ databases">
        <authorList>
            <consortium name="Lawrence Berkeley National Laboratory"/>
            <person name="Haridas S."/>
            <person name="Hensen N."/>
            <person name="Bonometti L."/>
            <person name="Westerberg I."/>
            <person name="Brannstrom I.O."/>
            <person name="Guillou S."/>
            <person name="Cros-Aarteil S."/>
            <person name="Calhoun S."/>
            <person name="Kuo A."/>
            <person name="Mondo S."/>
            <person name="Pangilinan J."/>
            <person name="Riley R."/>
            <person name="Labutti K."/>
            <person name="Andreopoulos B."/>
            <person name="Lipzen A."/>
            <person name="Chen C."/>
            <person name="Yanf M."/>
            <person name="Daum C."/>
            <person name="Ng V."/>
            <person name="Clum A."/>
            <person name="Steindorff A."/>
            <person name="Ohm R."/>
            <person name="Martin F."/>
            <person name="Silar P."/>
            <person name="Natvig D."/>
            <person name="Lalanne C."/>
            <person name="Gautier V."/>
            <person name="Ament-Velasquez S.L."/>
            <person name="Kruys A."/>
            <person name="Hutchinson M.I."/>
            <person name="Powell A.J."/>
            <person name="Barry K."/>
            <person name="Miller A.N."/>
            <person name="Grigoriev I.V."/>
            <person name="Debuchy R."/>
            <person name="Gladieux P."/>
            <person name="Thoren M.H."/>
            <person name="Johannesson H."/>
        </authorList>
    </citation>
    <scope>NUCLEOTIDE SEQUENCE</scope>
    <source>
        <strain evidence="2">CBS 314.62</strain>
    </source>
</reference>
<dbReference type="Proteomes" id="UP001270362">
    <property type="component" value="Unassembled WGS sequence"/>
</dbReference>
<feature type="compositionally biased region" description="Polar residues" evidence="1">
    <location>
        <begin position="94"/>
        <end position="112"/>
    </location>
</feature>
<gene>
    <name evidence="2" type="ORF">B0T22DRAFT_77607</name>
</gene>
<organism evidence="2 3">
    <name type="scientific">Podospora appendiculata</name>
    <dbReference type="NCBI Taxonomy" id="314037"/>
    <lineage>
        <taxon>Eukaryota</taxon>
        <taxon>Fungi</taxon>
        <taxon>Dikarya</taxon>
        <taxon>Ascomycota</taxon>
        <taxon>Pezizomycotina</taxon>
        <taxon>Sordariomycetes</taxon>
        <taxon>Sordariomycetidae</taxon>
        <taxon>Sordariales</taxon>
        <taxon>Podosporaceae</taxon>
        <taxon>Podospora</taxon>
    </lineage>
</organism>